<proteinExistence type="inferred from homology"/>
<comment type="subcellular location">
    <subcellularLocation>
        <location evidence="1">Secreted</location>
        <location evidence="1">Cell wall</location>
    </subcellularLocation>
</comment>
<comment type="catalytic activity">
    <reaction evidence="5">
        <text>a (3R)-hydroxyacyl-[ACP] + NADP(+) = a 3-oxoacyl-[ACP] + NADPH + H(+)</text>
        <dbReference type="Rhea" id="RHEA:17397"/>
        <dbReference type="Rhea" id="RHEA-COMP:9916"/>
        <dbReference type="Rhea" id="RHEA-COMP:9945"/>
        <dbReference type="ChEBI" id="CHEBI:15378"/>
        <dbReference type="ChEBI" id="CHEBI:57783"/>
        <dbReference type="ChEBI" id="CHEBI:58349"/>
        <dbReference type="ChEBI" id="CHEBI:78776"/>
        <dbReference type="ChEBI" id="CHEBI:78827"/>
        <dbReference type="EC" id="1.1.1.100"/>
    </reaction>
    <physiologicalReaction direction="right-to-left" evidence="5">
        <dbReference type="Rhea" id="RHEA:17399"/>
    </physiologicalReaction>
</comment>
<evidence type="ECO:0000259" key="6">
    <source>
        <dbReference type="SMART" id="SM00822"/>
    </source>
</evidence>
<comment type="caution">
    <text evidence="7">The sequence shown here is derived from an EMBL/GenBank/DDBJ whole genome shotgun (WGS) entry which is preliminary data.</text>
</comment>
<keyword evidence="3" id="KW-0964">Secreted</keyword>
<sequence>MAERVAVVTGAARGIGAAIATRLAQDGLQVGVLDLDAAHCADTVRAITDAGGRAVALGADVSNEDSVAAAVTKLADELGPPTVLVNNAGILRDNLLFKMSVDDWDAVMNVHLRGAFLMSRAVQKYMVDDKWGRIVNMSSSSAQGNRGQVNYSAAKAGLQGFTKTLALELGKFGVTANAIAPGFIVTDMTAATAERVGVPFEDFQKAAAAQIPVQRVGWPEDIAHTASFLVSEGAGFVSGQVVYVAGGPLD</sequence>
<comment type="similarity">
    <text evidence="2">Belongs to the short-chain dehydrogenases/reductases (SDR) family.</text>
</comment>
<dbReference type="RefSeq" id="WP_195022987.1">
    <property type="nucleotide sequence ID" value="NZ_JADLPS010000009.1"/>
</dbReference>
<reference evidence="7 8" key="1">
    <citation type="submission" date="2024-10" db="EMBL/GenBank/DDBJ databases">
        <title>The Natural Products Discovery Center: Release of the First 8490 Sequenced Strains for Exploring Actinobacteria Biosynthetic Diversity.</title>
        <authorList>
            <person name="Kalkreuter E."/>
            <person name="Kautsar S.A."/>
            <person name="Yang D."/>
            <person name="Bader C.D."/>
            <person name="Teijaro C.N."/>
            <person name="Fluegel L."/>
            <person name="Davis C.M."/>
            <person name="Simpson J.R."/>
            <person name="Lauterbach L."/>
            <person name="Steele A.D."/>
            <person name="Gui C."/>
            <person name="Meng S."/>
            <person name="Li G."/>
            <person name="Viehrig K."/>
            <person name="Ye F."/>
            <person name="Su P."/>
            <person name="Kiefer A.F."/>
            <person name="Nichols A."/>
            <person name="Cepeda A.J."/>
            <person name="Yan W."/>
            <person name="Fan B."/>
            <person name="Jiang Y."/>
            <person name="Adhikari A."/>
            <person name="Zheng C.-J."/>
            <person name="Schuster L."/>
            <person name="Cowan T.M."/>
            <person name="Smanski M.J."/>
            <person name="Chevrette M.G."/>
            <person name="De Carvalho L.P.S."/>
            <person name="Shen B."/>
        </authorList>
    </citation>
    <scope>NUCLEOTIDE SEQUENCE [LARGE SCALE GENOMIC DNA]</scope>
    <source>
        <strain evidence="7 8">NPDC001867</strain>
    </source>
</reference>
<evidence type="ECO:0000256" key="4">
    <source>
        <dbReference type="ARBA" id="ARBA00040781"/>
    </source>
</evidence>
<protein>
    <recommendedName>
        <fullName evidence="4">3-oxoacyl-[acyl-carrier-protein] reductase MabA</fullName>
    </recommendedName>
</protein>
<accession>A0ABW6TFJ3</accession>
<dbReference type="Proteomes" id="UP001602089">
    <property type="component" value="Unassembled WGS sequence"/>
</dbReference>
<evidence type="ECO:0000313" key="7">
    <source>
        <dbReference type="EMBL" id="MFF4024930.1"/>
    </source>
</evidence>
<keyword evidence="3" id="KW-0134">Cell wall</keyword>
<dbReference type="EMBL" id="JBIATK010000006">
    <property type="protein sequence ID" value="MFF4024930.1"/>
    <property type="molecule type" value="Genomic_DNA"/>
</dbReference>
<dbReference type="InterPro" id="IPR050259">
    <property type="entry name" value="SDR"/>
</dbReference>
<dbReference type="SUPFAM" id="SSF51735">
    <property type="entry name" value="NAD(P)-binding Rossmann-fold domains"/>
    <property type="match status" value="1"/>
</dbReference>
<dbReference type="InterPro" id="IPR036291">
    <property type="entry name" value="NAD(P)-bd_dom_sf"/>
</dbReference>
<dbReference type="PANTHER" id="PTHR42879">
    <property type="entry name" value="3-OXOACYL-(ACYL-CARRIER-PROTEIN) REDUCTASE"/>
    <property type="match status" value="1"/>
</dbReference>
<keyword evidence="7" id="KW-0560">Oxidoreductase</keyword>
<dbReference type="PRINTS" id="PR00081">
    <property type="entry name" value="GDHRDH"/>
</dbReference>
<evidence type="ECO:0000256" key="2">
    <source>
        <dbReference type="ARBA" id="ARBA00006484"/>
    </source>
</evidence>
<evidence type="ECO:0000256" key="3">
    <source>
        <dbReference type="ARBA" id="ARBA00022512"/>
    </source>
</evidence>
<dbReference type="Gene3D" id="3.40.50.720">
    <property type="entry name" value="NAD(P)-binding Rossmann-like Domain"/>
    <property type="match status" value="1"/>
</dbReference>
<gene>
    <name evidence="7" type="primary">fabG</name>
    <name evidence="7" type="ORF">ACFYY5_18995</name>
</gene>
<dbReference type="SMART" id="SM00822">
    <property type="entry name" value="PKS_KR"/>
    <property type="match status" value="1"/>
</dbReference>
<keyword evidence="8" id="KW-1185">Reference proteome</keyword>
<dbReference type="Pfam" id="PF13561">
    <property type="entry name" value="adh_short_C2"/>
    <property type="match status" value="1"/>
</dbReference>
<dbReference type="PROSITE" id="PS00061">
    <property type="entry name" value="ADH_SHORT"/>
    <property type="match status" value="1"/>
</dbReference>
<dbReference type="PANTHER" id="PTHR42879:SF2">
    <property type="entry name" value="3-OXOACYL-[ACYL-CARRIER-PROTEIN] REDUCTASE FABG"/>
    <property type="match status" value="1"/>
</dbReference>
<evidence type="ECO:0000256" key="5">
    <source>
        <dbReference type="ARBA" id="ARBA00047400"/>
    </source>
</evidence>
<dbReference type="InterPro" id="IPR002347">
    <property type="entry name" value="SDR_fam"/>
</dbReference>
<dbReference type="PRINTS" id="PR00080">
    <property type="entry name" value="SDRFAMILY"/>
</dbReference>
<evidence type="ECO:0000313" key="8">
    <source>
        <dbReference type="Proteomes" id="UP001602089"/>
    </source>
</evidence>
<dbReference type="GO" id="GO:0004316">
    <property type="term" value="F:3-oxoacyl-[acyl-carrier-protein] reductase (NADPH) activity"/>
    <property type="evidence" value="ECO:0007669"/>
    <property type="project" value="UniProtKB-EC"/>
</dbReference>
<dbReference type="NCBIfam" id="NF009466">
    <property type="entry name" value="PRK12826.1-2"/>
    <property type="match status" value="1"/>
</dbReference>
<name>A0ABW6TFJ3_9NOCA</name>
<evidence type="ECO:0000256" key="1">
    <source>
        <dbReference type="ARBA" id="ARBA00004191"/>
    </source>
</evidence>
<dbReference type="InterPro" id="IPR057326">
    <property type="entry name" value="KR_dom"/>
</dbReference>
<dbReference type="InterPro" id="IPR020904">
    <property type="entry name" value="Sc_DH/Rdtase_CS"/>
</dbReference>
<organism evidence="7 8">
    <name type="scientific">Nocardia elegans</name>
    <dbReference type="NCBI Taxonomy" id="300029"/>
    <lineage>
        <taxon>Bacteria</taxon>
        <taxon>Bacillati</taxon>
        <taxon>Actinomycetota</taxon>
        <taxon>Actinomycetes</taxon>
        <taxon>Mycobacteriales</taxon>
        <taxon>Nocardiaceae</taxon>
        <taxon>Nocardia</taxon>
    </lineage>
</organism>
<feature type="domain" description="Ketoreductase" evidence="6">
    <location>
        <begin position="4"/>
        <end position="182"/>
    </location>
</feature>